<evidence type="ECO:0000313" key="3">
    <source>
        <dbReference type="EMBL" id="ATW34167.1"/>
    </source>
</evidence>
<dbReference type="GeneID" id="66260172"/>
<dbReference type="EMBL" id="CP017613">
    <property type="protein sequence ID" value="ATW34167.1"/>
    <property type="molecule type" value="Genomic_DNA"/>
</dbReference>
<evidence type="ECO:0000313" key="1">
    <source>
        <dbReference type="EMBL" id="ASV32960.1"/>
    </source>
</evidence>
<dbReference type="Proteomes" id="UP000229055">
    <property type="component" value="Chromosome"/>
</dbReference>
<gene>
    <name evidence="2" type="ORF">BJP41_07755</name>
    <name evidence="3" type="ORF">BJP43_07780</name>
    <name evidence="1" type="ORF">CJJ18_01125</name>
</gene>
<dbReference type="RefSeq" id="WP_012737984.1">
    <property type="nucleotide sequence ID" value="NZ_CADIJH010000055.1"/>
</dbReference>
<dbReference type="OMA" id="RPVQIWV"/>
<dbReference type="EMBL" id="CP017606">
    <property type="protein sequence ID" value="ATW30228.1"/>
    <property type="molecule type" value="Genomic_DNA"/>
</dbReference>
<reference evidence="3" key="4">
    <citation type="journal article" date="2018" name="Genome Biol. Evol.">
        <title>Culture-Facilitated Comparative Genomics of the Facultative Symbiont Hamiltonella defensa.</title>
        <authorList>
            <person name="Chevignon G."/>
            <person name="Boyd B.M."/>
            <person name="Brandt J.W."/>
            <person name="Oliver K.M."/>
            <person name="Strand M.R."/>
        </authorList>
    </citation>
    <scope>NUCLEOTIDE SEQUENCE</scope>
    <source>
        <strain evidence="2">A2C</strain>
        <strain evidence="3">ZA17</strain>
    </source>
</reference>
<dbReference type="InterPro" id="IPR021558">
    <property type="entry name" value="MazE-like"/>
</dbReference>
<evidence type="ECO:0000313" key="5">
    <source>
        <dbReference type="Proteomes" id="UP000230008"/>
    </source>
</evidence>
<reference evidence="4 5" key="3">
    <citation type="submission" date="2017-11" db="EMBL/GenBank/DDBJ databases">
        <title>PacBio sequencing of new strain of the secondary endosymbiont Candidatus Hamiltonella defensa.</title>
        <authorList>
            <person name="Strand M.R."/>
            <person name="Oliver K."/>
        </authorList>
    </citation>
    <scope>NUCLEOTIDE SEQUENCE [LARGE SCALE GENOMIC DNA]</scope>
    <source>
        <strain evidence="5">A2C</strain>
        <strain evidence="4">ZA17</strain>
    </source>
</reference>
<accession>A0A2D3T8W4</accession>
<reference evidence="4 5" key="1">
    <citation type="submission" date="2016-10" db="EMBL/GenBank/DDBJ databases">
        <authorList>
            <person name="Chevignon G."/>
        </authorList>
    </citation>
    <scope>NUCLEOTIDE SEQUENCE [LARGE SCALE GENOMIC DNA]</scope>
    <source>
        <strain evidence="5">A2C</strain>
        <strain evidence="4">ZA17</strain>
    </source>
</reference>
<dbReference type="AlphaFoldDB" id="A0A2D3T8W4"/>
<evidence type="ECO:0000313" key="2">
    <source>
        <dbReference type="EMBL" id="ATW30228.1"/>
    </source>
</evidence>
<dbReference type="Proteomes" id="UP000230008">
    <property type="component" value="Chromosome"/>
</dbReference>
<dbReference type="Proteomes" id="UP000792865">
    <property type="component" value="Chromosome"/>
</dbReference>
<organism evidence="3 4">
    <name type="scientific">Candidatus Williamhamiltonella defendens</name>
    <dbReference type="NCBI Taxonomy" id="138072"/>
    <lineage>
        <taxon>Bacteria</taxon>
        <taxon>Pseudomonadati</taxon>
        <taxon>Pseudomonadota</taxon>
        <taxon>Gammaproteobacteria</taxon>
        <taxon>Enterobacterales</taxon>
        <taxon>Enterobacteriaceae</taxon>
        <taxon>aphid secondary symbionts</taxon>
        <taxon>Candidatus Williamhamiltonella</taxon>
    </lineage>
</organism>
<sequence>MTVNQRVRKHREALRQAGYRPVTIWVPDTRDLQFIEKCRNQSVSLNQRDETKIMDWIDEVSDTEGWE</sequence>
<protein>
    <submittedName>
        <fullName evidence="1">DUF3018 domain-containing protein</fullName>
    </submittedName>
</protein>
<name>A0A2D3T8W4_9ENTR</name>
<dbReference type="EMBL" id="CP022932">
    <property type="protein sequence ID" value="ASV32960.1"/>
    <property type="molecule type" value="Genomic_DNA"/>
</dbReference>
<dbReference type="Pfam" id="PF11455">
    <property type="entry name" value="MazE-like"/>
    <property type="match status" value="1"/>
</dbReference>
<evidence type="ECO:0000313" key="4">
    <source>
        <dbReference type="Proteomes" id="UP000229055"/>
    </source>
</evidence>
<proteinExistence type="predicted"/>
<reference evidence="1" key="2">
    <citation type="submission" date="2017-08" db="EMBL/GenBank/DDBJ databases">
        <title>Genome sequence of Candidatus Hamiltonella defensa from Acyrthosiphon pisum strain MI47.</title>
        <authorList>
            <person name="Patel V.A."/>
            <person name="Chevignon G."/>
            <person name="Russell J.A."/>
            <person name="Oliver K.M."/>
        </authorList>
    </citation>
    <scope>NUCLEOTIDE SEQUENCE</scope>
    <source>
        <strain evidence="1">MI47</strain>
    </source>
</reference>